<accession>A0A917UR57</accession>
<dbReference type="PANTHER" id="PTHR45947">
    <property type="entry name" value="SULFOQUINOVOSYL TRANSFERASE SQD2"/>
    <property type="match status" value="1"/>
</dbReference>
<reference evidence="3" key="2">
    <citation type="submission" date="2020-09" db="EMBL/GenBank/DDBJ databases">
        <authorList>
            <person name="Sun Q."/>
            <person name="Ohkuma M."/>
        </authorList>
    </citation>
    <scope>NUCLEOTIDE SEQUENCE</scope>
    <source>
        <strain evidence="3">JCM 14371</strain>
    </source>
</reference>
<dbReference type="PANTHER" id="PTHR45947:SF3">
    <property type="entry name" value="SULFOQUINOVOSYL TRANSFERASE SQD2"/>
    <property type="match status" value="1"/>
</dbReference>
<proteinExistence type="predicted"/>
<dbReference type="RefSeq" id="WP_188963403.1">
    <property type="nucleotide sequence ID" value="NZ_BMOE01000007.1"/>
</dbReference>
<dbReference type="CDD" id="cd03823">
    <property type="entry name" value="GT4_ExpE7-like"/>
    <property type="match status" value="1"/>
</dbReference>
<dbReference type="InterPro" id="IPR028098">
    <property type="entry name" value="Glyco_trans_4-like_N"/>
</dbReference>
<gene>
    <name evidence="3" type="ORF">GCM10008939_22750</name>
</gene>
<evidence type="ECO:0000259" key="1">
    <source>
        <dbReference type="Pfam" id="PF00534"/>
    </source>
</evidence>
<dbReference type="AlphaFoldDB" id="A0A917UR57"/>
<keyword evidence="3" id="KW-0808">Transferase</keyword>
<organism evidence="3 4">
    <name type="scientific">Deinococcus aquiradiocola</name>
    <dbReference type="NCBI Taxonomy" id="393059"/>
    <lineage>
        <taxon>Bacteria</taxon>
        <taxon>Thermotogati</taxon>
        <taxon>Deinococcota</taxon>
        <taxon>Deinococci</taxon>
        <taxon>Deinococcales</taxon>
        <taxon>Deinococcaceae</taxon>
        <taxon>Deinococcus</taxon>
    </lineage>
</organism>
<sequence>MKILIFNTLFYPNEIGGAEISVKELAIQYENLGHEVFIVSIGKKHEKYDYEGIKCYTIPHNNLYWSIDSKKYDRKIRYIWHLVENFNLLQFFSVMRIVNAIRPDIIHANNTAGFSIFIPIVSKILGIKSIKTLRDYYDICLSGTRFKNGSKCEITCKECLVANTPKRMSLKLYDSITSISQSMADIFQSEGFGRISIVYNGISKNHTELFYIRDPEKNLNFGFIGRDSPEKGLNLLIESFIELSKIKQSIELTVAGNNGDKYRSYKYENISFLGYIEKEDFYKEIDMLVVPSLWDEPFGRVIIEASLRGIPVIVSKNGASRELLKLGVIGLEFDGSQSDLIKAMGDSLLRFDELRVSSKKRVSNLEDIFSVEKSANKYISLIERINEKYRS</sequence>
<dbReference type="EMBL" id="BMOE01000007">
    <property type="protein sequence ID" value="GGJ78218.1"/>
    <property type="molecule type" value="Genomic_DNA"/>
</dbReference>
<dbReference type="Proteomes" id="UP000635726">
    <property type="component" value="Unassembled WGS sequence"/>
</dbReference>
<evidence type="ECO:0000259" key="2">
    <source>
        <dbReference type="Pfam" id="PF13439"/>
    </source>
</evidence>
<dbReference type="InterPro" id="IPR001296">
    <property type="entry name" value="Glyco_trans_1"/>
</dbReference>
<dbReference type="Pfam" id="PF13439">
    <property type="entry name" value="Glyco_transf_4"/>
    <property type="match status" value="1"/>
</dbReference>
<dbReference type="SUPFAM" id="SSF53756">
    <property type="entry name" value="UDP-Glycosyltransferase/glycogen phosphorylase"/>
    <property type="match status" value="1"/>
</dbReference>
<evidence type="ECO:0000313" key="3">
    <source>
        <dbReference type="EMBL" id="GGJ78218.1"/>
    </source>
</evidence>
<dbReference type="GO" id="GO:0016757">
    <property type="term" value="F:glycosyltransferase activity"/>
    <property type="evidence" value="ECO:0007669"/>
    <property type="project" value="InterPro"/>
</dbReference>
<protein>
    <submittedName>
        <fullName evidence="3">Glycosyl transferase family 1</fullName>
    </submittedName>
</protein>
<keyword evidence="4" id="KW-1185">Reference proteome</keyword>
<feature type="domain" description="Glycosyltransferase subfamily 4-like N-terminal" evidence="2">
    <location>
        <begin position="15"/>
        <end position="203"/>
    </location>
</feature>
<evidence type="ECO:0000313" key="4">
    <source>
        <dbReference type="Proteomes" id="UP000635726"/>
    </source>
</evidence>
<comment type="caution">
    <text evidence="3">The sequence shown here is derived from an EMBL/GenBank/DDBJ whole genome shotgun (WGS) entry which is preliminary data.</text>
</comment>
<feature type="domain" description="Glycosyl transferase family 1" evidence="1">
    <location>
        <begin position="215"/>
        <end position="357"/>
    </location>
</feature>
<dbReference type="Pfam" id="PF00534">
    <property type="entry name" value="Glycos_transf_1"/>
    <property type="match status" value="1"/>
</dbReference>
<dbReference type="InterPro" id="IPR050194">
    <property type="entry name" value="Glycosyltransferase_grp1"/>
</dbReference>
<reference evidence="3" key="1">
    <citation type="journal article" date="2014" name="Int. J. Syst. Evol. Microbiol.">
        <title>Complete genome sequence of Corynebacterium casei LMG S-19264T (=DSM 44701T), isolated from a smear-ripened cheese.</title>
        <authorList>
            <consortium name="US DOE Joint Genome Institute (JGI-PGF)"/>
            <person name="Walter F."/>
            <person name="Albersmeier A."/>
            <person name="Kalinowski J."/>
            <person name="Ruckert C."/>
        </authorList>
    </citation>
    <scope>NUCLEOTIDE SEQUENCE</scope>
    <source>
        <strain evidence="3">JCM 14371</strain>
    </source>
</reference>
<name>A0A917UR57_9DEIO</name>
<dbReference type="Gene3D" id="3.40.50.2000">
    <property type="entry name" value="Glycogen Phosphorylase B"/>
    <property type="match status" value="2"/>
</dbReference>